<feature type="transmembrane region" description="Helical" evidence="2">
    <location>
        <begin position="914"/>
        <end position="937"/>
    </location>
</feature>
<evidence type="ECO:0000256" key="2">
    <source>
        <dbReference type="SAM" id="Phobius"/>
    </source>
</evidence>
<keyword evidence="2" id="KW-0812">Transmembrane</keyword>
<keyword evidence="2" id="KW-0472">Membrane</keyword>
<dbReference type="AlphaFoldDB" id="A0A267E4K5"/>
<gene>
    <name evidence="3" type="ORF">BOX15_Mlig030082g1</name>
</gene>
<organism evidence="3 4">
    <name type="scientific">Macrostomum lignano</name>
    <dbReference type="NCBI Taxonomy" id="282301"/>
    <lineage>
        <taxon>Eukaryota</taxon>
        <taxon>Metazoa</taxon>
        <taxon>Spiralia</taxon>
        <taxon>Lophotrochozoa</taxon>
        <taxon>Platyhelminthes</taxon>
        <taxon>Rhabditophora</taxon>
        <taxon>Macrostomorpha</taxon>
        <taxon>Macrostomida</taxon>
        <taxon>Macrostomidae</taxon>
        <taxon>Macrostomum</taxon>
    </lineage>
</organism>
<name>A0A267E4K5_9PLAT</name>
<feature type="non-terminal residue" evidence="3">
    <location>
        <position position="1"/>
    </location>
</feature>
<accession>A0A267E4K5</accession>
<feature type="compositionally biased region" description="Basic residues" evidence="1">
    <location>
        <begin position="1011"/>
        <end position="1021"/>
    </location>
</feature>
<sequence>RRIKREHSKAHYCCELVGLGSQRQRETIIGFKAWLLMASRLAVWALLLLAALGGLPEPSDATLVSGSNSLCQCTPRNATTSSYLNSLNSYTADMLRLLNEISTQLSSLGLKFSDFSNAALARLLTISASSVEATKVATALLTSLNSNSSSSTGSAATTASTSCTTNSLTFFGETIYQALGSGGSYSSGGSWTLALSGAALLIDYGVKGCTSQTQFVRQICVDGYPSEVYIFTQATSTSSASLLSGSLTTSSQTGAVCINVGAELVAFSVLPKALKSRYSLMPNYQFTLTVTGCFKAIPASCTPTVAPTTTIPCVTGNALAEISILPVDFFYNAKVSRTDGIVINVTSNGTAAATFLADLTADGCRTAPTVTQVCTAGNFKRMKIGELIDYRGTILEFPGSENVSASNIYDVFCYTVNRKLAILAIQPEGLFHSSEGQFKFFPEARGCFDPVSSSCVARPVCVGPLEVGWHSDQLPQQSLTFTNMTYSGGQWITTGSDGALTVDLTAGGCRRSAGVTQVCVTATNATSVMLSAIFPVGAVEFDSTNTLTGSSAPTAARPWCQSYSVAPSMKTLFISVQPSSAIVYLKWTISGCFSTLPAYCLTTTAAPVTATTVIFRPSGKCTNLMTLTNSDPNVLASAISGGSFVSSNSTWTVAKGGSLTLDLTVGGCRQSVNLLAICILGNAATVRVDFVGEDNSRSVLADSATKSDPAAGSSLCFTFPSGVYAKSLVLLPTALKTASASDAAYSLMVNLSACYSSISASCYSPICGCSANYRPVFYSKRYYRISFAIVSGFYGTYKSTYASPITSDYMDLLNMTDTMIYLNFGDYKDKYEGIDQATFTSGSVAFQARLIMYDGGYSASALDAALTAGMASYTAGATYVVDASSVVITDYDTISPSETTTTSGVFADTGANTLLIALLVPLIILIVAFLVLLILLFKCTNCCSTSTDSVVADVKAGGGVQETGTSMSTADLLSETDKQLPSARREHYEYDNGGGEKEKSQQLPVPTTPPPRRKRHKKPRRAAVSPMAGGDQDDVGGSGAVAQFEGGSAASPEPLQYDRHLWEAGDRPGTPKTVTIETFTYQLRQARGEAK</sequence>
<comment type="caution">
    <text evidence="3">The sequence shown here is derived from an EMBL/GenBank/DDBJ whole genome shotgun (WGS) entry which is preliminary data.</text>
</comment>
<feature type="transmembrane region" description="Helical" evidence="2">
    <location>
        <begin position="33"/>
        <end position="55"/>
    </location>
</feature>
<reference evidence="3 4" key="1">
    <citation type="submission" date="2017-06" db="EMBL/GenBank/DDBJ databases">
        <title>A platform for efficient transgenesis in Macrostomum lignano, a flatworm model organism for stem cell research.</title>
        <authorList>
            <person name="Berezikov E."/>
        </authorList>
    </citation>
    <scope>NUCLEOTIDE SEQUENCE [LARGE SCALE GENOMIC DNA]</scope>
    <source>
        <strain evidence="3">DV1</strain>
        <tissue evidence="3">Whole organism</tissue>
    </source>
</reference>
<dbReference type="Proteomes" id="UP000215902">
    <property type="component" value="Unassembled WGS sequence"/>
</dbReference>
<proteinExistence type="predicted"/>
<protein>
    <submittedName>
        <fullName evidence="3">Uncharacterized protein</fullName>
    </submittedName>
</protein>
<evidence type="ECO:0000313" key="4">
    <source>
        <dbReference type="Proteomes" id="UP000215902"/>
    </source>
</evidence>
<feature type="region of interest" description="Disordered" evidence="1">
    <location>
        <begin position="963"/>
        <end position="1073"/>
    </location>
</feature>
<feature type="compositionally biased region" description="Basic and acidic residues" evidence="1">
    <location>
        <begin position="1056"/>
        <end position="1066"/>
    </location>
</feature>
<dbReference type="EMBL" id="NIVC01002615">
    <property type="protein sequence ID" value="PAA56491.1"/>
    <property type="molecule type" value="Genomic_DNA"/>
</dbReference>
<keyword evidence="2" id="KW-1133">Transmembrane helix</keyword>
<keyword evidence="4" id="KW-1185">Reference proteome</keyword>
<evidence type="ECO:0000313" key="3">
    <source>
        <dbReference type="EMBL" id="PAA56491.1"/>
    </source>
</evidence>
<evidence type="ECO:0000256" key="1">
    <source>
        <dbReference type="SAM" id="MobiDB-lite"/>
    </source>
</evidence>
<feature type="compositionally biased region" description="Basic and acidic residues" evidence="1">
    <location>
        <begin position="975"/>
        <end position="1000"/>
    </location>
</feature>